<reference evidence="3" key="2">
    <citation type="submission" date="2025-04" db="UniProtKB">
        <authorList>
            <consortium name="RefSeq"/>
        </authorList>
    </citation>
    <scope>IDENTIFICATION</scope>
    <source>
        <strain evidence="3">DH4</strain>
        <tissue evidence="3">Whole body</tissue>
    </source>
</reference>
<evidence type="ECO:0000313" key="3">
    <source>
        <dbReference type="RefSeq" id="XP_026301405.1"/>
    </source>
</evidence>
<dbReference type="CTD" id="42182"/>
<dbReference type="RefSeq" id="XP_026301405.1">
    <property type="nucleotide sequence ID" value="XM_026445620.1"/>
</dbReference>
<sequence>MKNRIFILKELGINSVELSHIYRFPTLMRKRVKTFKKINNIPDTRIKYQSFTELMNIIHILKHKFNFDEKFIIKNSYLFNIDVDNVEGMITDFKKIKIKEKTLFDLINIYPRILLYDLNKVKELIDLYRKLDIPYQFSYFFIKCLSMKKKKFLEIYKNFENNTELAVWSKHPRFLQLIYYHKLVKKRLYYMKYLNCLDHANIQIYLSSKEIFLRFIEGEYNLKSKKKLLLYVFHNELGKHINLLSVIQKHPYWKCVPLLMIIKSIQYLKKYYSVEDICQNIHIVLYPRSKIDCTLNLLYKKYSQKEYSAHYLALCLYELEKKYYFSGDGIWPNEVTVFKSNIFEDSYHFDKCIGSINNNYKKNKDTYYLNGKAWLEYLLQ</sequence>
<dbReference type="AlphaFoldDB" id="A0A7M7SRW4"/>
<dbReference type="Proteomes" id="UP000005203">
    <property type="component" value="Linkage group LG15"/>
</dbReference>
<organism evidence="1">
    <name type="scientific">Apis mellifera</name>
    <name type="common">Honeybee</name>
    <dbReference type="NCBI Taxonomy" id="7460"/>
    <lineage>
        <taxon>Eukaryota</taxon>
        <taxon>Metazoa</taxon>
        <taxon>Ecdysozoa</taxon>
        <taxon>Arthropoda</taxon>
        <taxon>Hexapoda</taxon>
        <taxon>Insecta</taxon>
        <taxon>Pterygota</taxon>
        <taxon>Neoptera</taxon>
        <taxon>Endopterygota</taxon>
        <taxon>Hymenoptera</taxon>
        <taxon>Apocrita</taxon>
        <taxon>Aculeata</taxon>
        <taxon>Apoidea</taxon>
        <taxon>Anthophila</taxon>
        <taxon>Apidae</taxon>
        <taxon>Apis</taxon>
    </lineage>
</organism>
<evidence type="ECO:0000313" key="2">
    <source>
        <dbReference type="Proteomes" id="UP000005203"/>
    </source>
</evidence>
<keyword evidence="2" id="KW-1185">Reference proteome</keyword>
<accession>A0A8B8HBJ0</accession>
<reference evidence="1" key="1">
    <citation type="submission" date="2021-01" db="UniProtKB">
        <authorList>
            <consortium name="EnsemblMetazoa"/>
        </authorList>
    </citation>
    <scope>IDENTIFICATION</scope>
    <source>
        <strain evidence="1">DH4</strain>
    </source>
</reference>
<dbReference type="EnsemblMetazoa" id="XM_026445620">
    <property type="protein sequence ID" value="XP_026301405"/>
    <property type="gene ID" value="LOC102654768"/>
</dbReference>
<proteinExistence type="predicted"/>
<dbReference type="KEGG" id="ame:102654768"/>
<dbReference type="InterPro" id="IPR038538">
    <property type="entry name" value="MTERF_sf"/>
</dbReference>
<protein>
    <submittedName>
        <fullName evidence="3">Transcription termination factor 5, mitochondrial</fullName>
    </submittedName>
</protein>
<name>A0A7M7SRW4_APIME</name>
<accession>A0A7M7SRW4</accession>
<dbReference type="OrthoDB" id="10064535at2759"/>
<dbReference type="Gene3D" id="1.25.70.10">
    <property type="entry name" value="Transcription termination factor 3, mitochondrial"/>
    <property type="match status" value="1"/>
</dbReference>
<gene>
    <name evidence="3" type="primary">LOC102654768</name>
</gene>
<dbReference type="GeneID" id="102654768"/>
<evidence type="ECO:0000313" key="1">
    <source>
        <dbReference type="EnsemblMetazoa" id="XP_026301405"/>
    </source>
</evidence>